<dbReference type="PANTHER" id="PTHR40624">
    <property type="entry name" value="BIOSYNTHESIS MONOOXYGENASE, PUTATIVE (AFU_ORTHOLOGUE AFUA_1G12025)-RELATED"/>
    <property type="match status" value="1"/>
</dbReference>
<reference evidence="1" key="1">
    <citation type="submission" date="2017-08" db="EMBL/GenBank/DDBJ databases">
        <authorList>
            <person name="Cuomo C."/>
            <person name="Billmyre B."/>
            <person name="Heitman J."/>
        </authorList>
    </citation>
    <scope>NUCLEOTIDE SEQUENCE</scope>
    <source>
        <strain evidence="1">CBS 12478</strain>
    </source>
</reference>
<evidence type="ECO:0000313" key="1">
    <source>
        <dbReference type="EMBL" id="WWD16947.1"/>
    </source>
</evidence>
<dbReference type="Pfam" id="PF03992">
    <property type="entry name" value="ABM"/>
    <property type="match status" value="1"/>
</dbReference>
<dbReference type="Gene3D" id="3.30.70.100">
    <property type="match status" value="1"/>
</dbReference>
<protein>
    <submittedName>
        <fullName evidence="1">Uncharacterized protein</fullName>
    </submittedName>
</protein>
<dbReference type="RefSeq" id="XP_031859433.1">
    <property type="nucleotide sequence ID" value="XM_032006220.1"/>
</dbReference>
<accession>A0A5M6BYH7</accession>
<dbReference type="AlphaFoldDB" id="A0A5M6BYH7"/>
<keyword evidence="2" id="KW-1185">Reference proteome</keyword>
<gene>
    <name evidence="1" type="ORF">CI109_101379</name>
</gene>
<sequence>MQPPPVPRPTATGKLISTARVFVKKGKEARMKELIVAIRREAEASESGTLTYRATQALGTDGEFLIFEEYVDERALAHHYKGEAFTAMGEILQNEDILDVERGGVIIDYFEEF</sequence>
<dbReference type="OrthoDB" id="2968776at2759"/>
<organism evidence="1 2">
    <name type="scientific">Kwoniella shandongensis</name>
    <dbReference type="NCBI Taxonomy" id="1734106"/>
    <lineage>
        <taxon>Eukaryota</taxon>
        <taxon>Fungi</taxon>
        <taxon>Dikarya</taxon>
        <taxon>Basidiomycota</taxon>
        <taxon>Agaricomycotina</taxon>
        <taxon>Tremellomycetes</taxon>
        <taxon>Tremellales</taxon>
        <taxon>Cryptococcaceae</taxon>
        <taxon>Kwoniella</taxon>
    </lineage>
</organism>
<dbReference type="PANTHER" id="PTHR40624:SF1">
    <property type="entry name" value="BIOSYNTHESIS MONOOXYGENASE, PUTATIVE (AFU_ORTHOLOGUE AFUA_1G12025)-RELATED"/>
    <property type="match status" value="1"/>
</dbReference>
<dbReference type="SUPFAM" id="SSF54909">
    <property type="entry name" value="Dimeric alpha+beta barrel"/>
    <property type="match status" value="1"/>
</dbReference>
<dbReference type="KEGG" id="ksn:43590373"/>
<reference evidence="1" key="2">
    <citation type="submission" date="2024-01" db="EMBL/GenBank/DDBJ databases">
        <title>Comparative genomics of Cryptococcus and Kwoniella reveals pathogenesis evolution and contrasting modes of karyotype evolution via chromosome fusion or intercentromeric recombination.</title>
        <authorList>
            <person name="Coelho M.A."/>
            <person name="David-Palma M."/>
            <person name="Shea T."/>
            <person name="Bowers K."/>
            <person name="McGinley-Smith S."/>
            <person name="Mohammad A.W."/>
            <person name="Gnirke A."/>
            <person name="Yurkov A.M."/>
            <person name="Nowrousian M."/>
            <person name="Sun S."/>
            <person name="Cuomo C.A."/>
            <person name="Heitman J."/>
        </authorList>
    </citation>
    <scope>NUCLEOTIDE SEQUENCE</scope>
    <source>
        <strain evidence="1">CBS 12478</strain>
    </source>
</reference>
<dbReference type="GeneID" id="43590373"/>
<dbReference type="Proteomes" id="UP000322225">
    <property type="component" value="Chromosome 3"/>
</dbReference>
<proteinExistence type="predicted"/>
<dbReference type="InterPro" id="IPR011008">
    <property type="entry name" value="Dimeric_a/b-barrel"/>
</dbReference>
<name>A0A5M6BYH7_9TREE</name>
<dbReference type="InterPro" id="IPR007138">
    <property type="entry name" value="ABM_dom"/>
</dbReference>
<dbReference type="PROSITE" id="PS51725">
    <property type="entry name" value="ABM"/>
    <property type="match status" value="1"/>
</dbReference>
<evidence type="ECO:0000313" key="2">
    <source>
        <dbReference type="Proteomes" id="UP000322225"/>
    </source>
</evidence>
<dbReference type="EMBL" id="CP144053">
    <property type="protein sequence ID" value="WWD16947.1"/>
    <property type="molecule type" value="Genomic_DNA"/>
</dbReference>